<dbReference type="KEGG" id="pmt:PMT_2465"/>
<sequence>MTGVFYCFNPPKKPINLHLIPDTIANKTATACTHPVTQCIYKKCKAEQIKPQHL</sequence>
<evidence type="ECO:0000313" key="1">
    <source>
        <dbReference type="EMBL" id="CAX31983.1"/>
    </source>
</evidence>
<dbReference type="AlphaFoldDB" id="B9ERA4"/>
<dbReference type="HOGENOM" id="CLU_3046853_0_0_3"/>
<dbReference type="EMBL" id="BX548175">
    <property type="protein sequence ID" value="CAX31983.1"/>
    <property type="molecule type" value="Genomic_DNA"/>
</dbReference>
<protein>
    <submittedName>
        <fullName evidence="1">Uncharacterized protein</fullName>
    </submittedName>
</protein>
<reference evidence="1 2" key="1">
    <citation type="journal article" date="2003" name="Nature">
        <title>Genome divergence in two Prochlorococcus ecotypes reflects oceanic niche differentiation.</title>
        <authorList>
            <person name="Rocap G."/>
            <person name="Larimer F.W."/>
            <person name="Lamerdin J.E."/>
            <person name="Malfatti S."/>
            <person name="Chain P."/>
            <person name="Ahlgren N.A."/>
            <person name="Arellano A."/>
            <person name="Coleman M."/>
            <person name="Hauser L."/>
            <person name="Hess W.R."/>
            <person name="Johnson Z.I."/>
            <person name="Land M.L."/>
            <person name="Lindell D."/>
            <person name="Post A.F."/>
            <person name="Regala W."/>
            <person name="Shah M."/>
            <person name="Shaw S.L."/>
            <person name="Steglich C."/>
            <person name="Sullivan M.B."/>
            <person name="Ting C.S."/>
            <person name="Tolonen A."/>
            <person name="Webb E.A."/>
            <person name="Zinser E.R."/>
            <person name="Chisholm S.W."/>
        </authorList>
    </citation>
    <scope>NUCLEOTIDE SEQUENCE [LARGE SCALE GENOMIC DNA]</scope>
    <source>
        <strain evidence="2">MIT 9313</strain>
    </source>
</reference>
<name>B9ERA4_PROMM</name>
<proteinExistence type="predicted"/>
<organism evidence="1 2">
    <name type="scientific">Prochlorococcus marinus (strain MIT 9313)</name>
    <dbReference type="NCBI Taxonomy" id="74547"/>
    <lineage>
        <taxon>Bacteria</taxon>
        <taxon>Bacillati</taxon>
        <taxon>Cyanobacteriota</taxon>
        <taxon>Cyanophyceae</taxon>
        <taxon>Synechococcales</taxon>
        <taxon>Prochlorococcaceae</taxon>
        <taxon>Prochlorococcus</taxon>
    </lineage>
</organism>
<dbReference type="Proteomes" id="UP000001423">
    <property type="component" value="Chromosome"/>
</dbReference>
<keyword evidence="2" id="KW-1185">Reference proteome</keyword>
<accession>B9ERA4</accession>
<gene>
    <name evidence="1" type="ordered locus">PMT_2465</name>
</gene>
<evidence type="ECO:0000313" key="2">
    <source>
        <dbReference type="Proteomes" id="UP000001423"/>
    </source>
</evidence>